<protein>
    <submittedName>
        <fullName evidence="1">Uncharacterized protein</fullName>
    </submittedName>
</protein>
<name>A0ACC2GQ04_DALPE</name>
<gene>
    <name evidence="1" type="ORF">DPEC_G00121520</name>
</gene>
<comment type="caution">
    <text evidence="1">The sequence shown here is derived from an EMBL/GenBank/DDBJ whole genome shotgun (WGS) entry which is preliminary data.</text>
</comment>
<organism evidence="1 2">
    <name type="scientific">Dallia pectoralis</name>
    <name type="common">Alaska blackfish</name>
    <dbReference type="NCBI Taxonomy" id="75939"/>
    <lineage>
        <taxon>Eukaryota</taxon>
        <taxon>Metazoa</taxon>
        <taxon>Chordata</taxon>
        <taxon>Craniata</taxon>
        <taxon>Vertebrata</taxon>
        <taxon>Euteleostomi</taxon>
        <taxon>Actinopterygii</taxon>
        <taxon>Neopterygii</taxon>
        <taxon>Teleostei</taxon>
        <taxon>Protacanthopterygii</taxon>
        <taxon>Esociformes</taxon>
        <taxon>Umbridae</taxon>
        <taxon>Dallia</taxon>
    </lineage>
</organism>
<keyword evidence="2" id="KW-1185">Reference proteome</keyword>
<reference evidence="1" key="1">
    <citation type="submission" date="2021-05" db="EMBL/GenBank/DDBJ databases">
        <authorList>
            <person name="Pan Q."/>
            <person name="Jouanno E."/>
            <person name="Zahm M."/>
            <person name="Klopp C."/>
            <person name="Cabau C."/>
            <person name="Louis A."/>
            <person name="Berthelot C."/>
            <person name="Parey E."/>
            <person name="Roest Crollius H."/>
            <person name="Montfort J."/>
            <person name="Robinson-Rechavi M."/>
            <person name="Bouchez O."/>
            <person name="Lampietro C."/>
            <person name="Lopez Roques C."/>
            <person name="Donnadieu C."/>
            <person name="Postlethwait J."/>
            <person name="Bobe J."/>
            <person name="Dillon D."/>
            <person name="Chandos A."/>
            <person name="von Hippel F."/>
            <person name="Guiguen Y."/>
        </authorList>
    </citation>
    <scope>NUCLEOTIDE SEQUENCE</scope>
    <source>
        <strain evidence="1">YG-Jan2019</strain>
    </source>
</reference>
<dbReference type="EMBL" id="CM055737">
    <property type="protein sequence ID" value="KAJ8005788.1"/>
    <property type="molecule type" value="Genomic_DNA"/>
</dbReference>
<dbReference type="Proteomes" id="UP001157502">
    <property type="component" value="Chromosome 10"/>
</dbReference>
<accession>A0ACC2GQ04</accession>
<sequence>MTAAYSEGLIVYRSSEGWTEVDQGGPGNANPSGARVSSQGTTAQRPLPHGTKLTGTSCFGGRGFRLARGVAVLQRPTDD</sequence>
<proteinExistence type="predicted"/>
<evidence type="ECO:0000313" key="2">
    <source>
        <dbReference type="Proteomes" id="UP001157502"/>
    </source>
</evidence>
<evidence type="ECO:0000313" key="1">
    <source>
        <dbReference type="EMBL" id="KAJ8005788.1"/>
    </source>
</evidence>